<gene>
    <name evidence="8" type="ORF">K470DRAFT_208081</name>
</gene>
<keyword evidence="2 4" id="KW-0863">Zinc-finger</keyword>
<keyword evidence="9" id="KW-1185">Reference proteome</keyword>
<feature type="region of interest" description="Disordered" evidence="5">
    <location>
        <begin position="327"/>
        <end position="351"/>
    </location>
</feature>
<evidence type="ECO:0000256" key="2">
    <source>
        <dbReference type="ARBA" id="ARBA00022771"/>
    </source>
</evidence>
<dbReference type="OrthoDB" id="261960at2759"/>
<sequence length="387" mass="44038">RTFPSEHNEQRPLFGVYEHLTSQPSSSSALLMLRKAASAVKPIMLKRSWRVKVLTEFLPRDNGLLGLNINHGEKICLRLRYNSSKSFLRQEEVIDTLLHELTHIVWGPHDHNFERLLRELRGEYAILRGKGYTGEGFLGKGHKLGGRRMPVEEMRRQARVKALEREKKRKEESDKKGRRLGGLPPHLVGNDTRRVIADAVERRNRMKKGCGSTWKDPAQKLAQEGTRGQTVQTTQADDDDGIAEALFELLQEEEGRLINGLDALPSEEEQLAWAIEESNKHVQGMGEVVDLTGDDDKEEQWTCGTCTLRNPLTYLVCDACGTERELVPREKKQKRDPPQKKQNRSLEASQIRPAPKTSLGWNCASCGTFMEHCWWTCSRCSKMKSSS</sequence>
<dbReference type="GO" id="GO:0005634">
    <property type="term" value="C:nucleus"/>
    <property type="evidence" value="ECO:0007669"/>
    <property type="project" value="TreeGrafter"/>
</dbReference>
<evidence type="ECO:0000256" key="3">
    <source>
        <dbReference type="ARBA" id="ARBA00022833"/>
    </source>
</evidence>
<keyword evidence="3" id="KW-0862">Zinc</keyword>
<dbReference type="Gene3D" id="4.10.1060.10">
    <property type="entry name" value="Zinc finger, RanBP2-type"/>
    <property type="match status" value="1"/>
</dbReference>
<evidence type="ECO:0000256" key="5">
    <source>
        <dbReference type="SAM" id="MobiDB-lite"/>
    </source>
</evidence>
<dbReference type="PROSITE" id="PS51397">
    <property type="entry name" value="WLM"/>
    <property type="match status" value="1"/>
</dbReference>
<dbReference type="PROSITE" id="PS01358">
    <property type="entry name" value="ZF_RANBP2_1"/>
    <property type="match status" value="1"/>
</dbReference>
<dbReference type="InterPro" id="IPR053000">
    <property type="entry name" value="WSS1-like_metalloprotease"/>
</dbReference>
<feature type="domain" description="RanBP2-type" evidence="6">
    <location>
        <begin position="297"/>
        <end position="326"/>
    </location>
</feature>
<evidence type="ECO:0000313" key="9">
    <source>
        <dbReference type="Proteomes" id="UP000799421"/>
    </source>
</evidence>
<feature type="compositionally biased region" description="Basic and acidic residues" evidence="5">
    <location>
        <begin position="160"/>
        <end position="175"/>
    </location>
</feature>
<dbReference type="SUPFAM" id="SSF90209">
    <property type="entry name" value="Ran binding protein zinc finger-like"/>
    <property type="match status" value="1"/>
</dbReference>
<dbReference type="InterPro" id="IPR013536">
    <property type="entry name" value="WLM_dom"/>
</dbReference>
<keyword evidence="1" id="KW-0479">Metal-binding</keyword>
<dbReference type="AlphaFoldDB" id="A0A6A7BR49"/>
<dbReference type="GO" id="GO:0006281">
    <property type="term" value="P:DNA repair"/>
    <property type="evidence" value="ECO:0007669"/>
    <property type="project" value="TreeGrafter"/>
</dbReference>
<dbReference type="InterPro" id="IPR036443">
    <property type="entry name" value="Znf_RanBP2_sf"/>
</dbReference>
<feature type="compositionally biased region" description="Basic and acidic residues" evidence="5">
    <location>
        <begin position="327"/>
        <end position="339"/>
    </location>
</feature>
<dbReference type="EMBL" id="MU006031">
    <property type="protein sequence ID" value="KAF2857684.1"/>
    <property type="molecule type" value="Genomic_DNA"/>
</dbReference>
<dbReference type="Pfam" id="PF08325">
    <property type="entry name" value="WLM"/>
    <property type="match status" value="1"/>
</dbReference>
<name>A0A6A7BR49_9PEZI</name>
<dbReference type="PANTHER" id="PTHR46622:SF1">
    <property type="entry name" value="DNA-DEPENDENT METALLOPROTEASE WSS1"/>
    <property type="match status" value="1"/>
</dbReference>
<dbReference type="PROSITE" id="PS50199">
    <property type="entry name" value="ZF_RANBP2_2"/>
    <property type="match status" value="1"/>
</dbReference>
<proteinExistence type="predicted"/>
<reference evidence="8" key="1">
    <citation type="journal article" date="2020" name="Stud. Mycol.">
        <title>101 Dothideomycetes genomes: a test case for predicting lifestyles and emergence of pathogens.</title>
        <authorList>
            <person name="Haridas S."/>
            <person name="Albert R."/>
            <person name="Binder M."/>
            <person name="Bloem J."/>
            <person name="Labutti K."/>
            <person name="Salamov A."/>
            <person name="Andreopoulos B."/>
            <person name="Baker S."/>
            <person name="Barry K."/>
            <person name="Bills G."/>
            <person name="Bluhm B."/>
            <person name="Cannon C."/>
            <person name="Castanera R."/>
            <person name="Culley D."/>
            <person name="Daum C."/>
            <person name="Ezra D."/>
            <person name="Gonzalez J."/>
            <person name="Henrissat B."/>
            <person name="Kuo A."/>
            <person name="Liang C."/>
            <person name="Lipzen A."/>
            <person name="Lutzoni F."/>
            <person name="Magnuson J."/>
            <person name="Mondo S."/>
            <person name="Nolan M."/>
            <person name="Ohm R."/>
            <person name="Pangilinan J."/>
            <person name="Park H.-J."/>
            <person name="Ramirez L."/>
            <person name="Alfaro M."/>
            <person name="Sun H."/>
            <person name="Tritt A."/>
            <person name="Yoshinaga Y."/>
            <person name="Zwiers L.-H."/>
            <person name="Turgeon B."/>
            <person name="Goodwin S."/>
            <person name="Spatafora J."/>
            <person name="Crous P."/>
            <person name="Grigoriev I."/>
        </authorList>
    </citation>
    <scope>NUCLEOTIDE SEQUENCE</scope>
    <source>
        <strain evidence="8">CBS 480.64</strain>
    </source>
</reference>
<evidence type="ECO:0000259" key="7">
    <source>
        <dbReference type="PROSITE" id="PS51397"/>
    </source>
</evidence>
<dbReference type="InterPro" id="IPR001876">
    <property type="entry name" value="Znf_RanBP2"/>
</dbReference>
<dbReference type="PANTHER" id="PTHR46622">
    <property type="entry name" value="DNA-DEPENDENT METALLOPROTEASE WSS1"/>
    <property type="match status" value="1"/>
</dbReference>
<feature type="non-terminal residue" evidence="8">
    <location>
        <position position="1"/>
    </location>
</feature>
<dbReference type="GO" id="GO:0008270">
    <property type="term" value="F:zinc ion binding"/>
    <property type="evidence" value="ECO:0007669"/>
    <property type="project" value="UniProtKB-KW"/>
</dbReference>
<protein>
    <submittedName>
        <fullName evidence="8">WLM-domain-containing protein</fullName>
    </submittedName>
</protein>
<dbReference type="GO" id="GO:0008237">
    <property type="term" value="F:metallopeptidase activity"/>
    <property type="evidence" value="ECO:0007669"/>
    <property type="project" value="TreeGrafter"/>
</dbReference>
<dbReference type="SMART" id="SM00547">
    <property type="entry name" value="ZnF_RBZ"/>
    <property type="match status" value="1"/>
</dbReference>
<evidence type="ECO:0000259" key="6">
    <source>
        <dbReference type="PROSITE" id="PS50199"/>
    </source>
</evidence>
<evidence type="ECO:0000256" key="1">
    <source>
        <dbReference type="ARBA" id="ARBA00022723"/>
    </source>
</evidence>
<dbReference type="Proteomes" id="UP000799421">
    <property type="component" value="Unassembled WGS sequence"/>
</dbReference>
<dbReference type="Pfam" id="PF00641">
    <property type="entry name" value="Zn_ribbon_RanBP"/>
    <property type="match status" value="1"/>
</dbReference>
<feature type="region of interest" description="Disordered" evidence="5">
    <location>
        <begin position="160"/>
        <end position="188"/>
    </location>
</feature>
<evidence type="ECO:0000256" key="4">
    <source>
        <dbReference type="PROSITE-ProRule" id="PRU00322"/>
    </source>
</evidence>
<feature type="non-terminal residue" evidence="8">
    <location>
        <position position="387"/>
    </location>
</feature>
<evidence type="ECO:0000313" key="8">
    <source>
        <dbReference type="EMBL" id="KAF2857684.1"/>
    </source>
</evidence>
<accession>A0A6A7BR49</accession>
<organism evidence="8 9">
    <name type="scientific">Piedraia hortae CBS 480.64</name>
    <dbReference type="NCBI Taxonomy" id="1314780"/>
    <lineage>
        <taxon>Eukaryota</taxon>
        <taxon>Fungi</taxon>
        <taxon>Dikarya</taxon>
        <taxon>Ascomycota</taxon>
        <taxon>Pezizomycotina</taxon>
        <taxon>Dothideomycetes</taxon>
        <taxon>Dothideomycetidae</taxon>
        <taxon>Capnodiales</taxon>
        <taxon>Piedraiaceae</taxon>
        <taxon>Piedraia</taxon>
    </lineage>
</organism>
<feature type="domain" description="WLM" evidence="7">
    <location>
        <begin position="5"/>
        <end position="205"/>
    </location>
</feature>